<dbReference type="Proteomes" id="UP000468388">
    <property type="component" value="Unassembled WGS sequence"/>
</dbReference>
<dbReference type="OrthoDB" id="9801155at2"/>
<keyword evidence="4 7" id="KW-0560">Oxidoreductase</keyword>
<gene>
    <name evidence="8" type="ORF">GO495_28115</name>
</gene>
<dbReference type="GO" id="GO:0020037">
    <property type="term" value="F:heme binding"/>
    <property type="evidence" value="ECO:0007669"/>
    <property type="project" value="InterPro"/>
</dbReference>
<reference evidence="8 9" key="1">
    <citation type="submission" date="2019-12" db="EMBL/GenBank/DDBJ databases">
        <title>The draft genomic sequence of strain Chitinophaga oryziterrae JCM 16595.</title>
        <authorList>
            <person name="Zhang X."/>
        </authorList>
    </citation>
    <scope>NUCLEOTIDE SEQUENCE [LARGE SCALE GENOMIC DNA]</scope>
    <source>
        <strain evidence="8 9">JCM 16595</strain>
    </source>
</reference>
<dbReference type="InterPro" id="IPR001128">
    <property type="entry name" value="Cyt_P450"/>
</dbReference>
<dbReference type="CDD" id="cd11032">
    <property type="entry name" value="P450_EryK-like"/>
    <property type="match status" value="1"/>
</dbReference>
<dbReference type="SUPFAM" id="SSF48264">
    <property type="entry name" value="Cytochrome P450"/>
    <property type="match status" value="1"/>
</dbReference>
<comment type="similarity">
    <text evidence="1 7">Belongs to the cytochrome P450 family.</text>
</comment>
<evidence type="ECO:0000256" key="4">
    <source>
        <dbReference type="ARBA" id="ARBA00023002"/>
    </source>
</evidence>
<evidence type="ECO:0000256" key="5">
    <source>
        <dbReference type="ARBA" id="ARBA00023004"/>
    </source>
</evidence>
<dbReference type="Gene3D" id="1.10.630.10">
    <property type="entry name" value="Cytochrome P450"/>
    <property type="match status" value="1"/>
</dbReference>
<dbReference type="RefSeq" id="WP_157303286.1">
    <property type="nucleotide sequence ID" value="NZ_BAAAZB010000036.1"/>
</dbReference>
<dbReference type="GO" id="GO:0005506">
    <property type="term" value="F:iron ion binding"/>
    <property type="evidence" value="ECO:0007669"/>
    <property type="project" value="InterPro"/>
</dbReference>
<keyword evidence="5 7" id="KW-0408">Iron</keyword>
<dbReference type="PRINTS" id="PR00385">
    <property type="entry name" value="P450"/>
</dbReference>
<dbReference type="InterPro" id="IPR017972">
    <property type="entry name" value="Cyt_P450_CS"/>
</dbReference>
<dbReference type="InterPro" id="IPR002397">
    <property type="entry name" value="Cyt_P450_B"/>
</dbReference>
<evidence type="ECO:0000256" key="7">
    <source>
        <dbReference type="RuleBase" id="RU000461"/>
    </source>
</evidence>
<name>A0A6N8JGW8_9BACT</name>
<keyword evidence="3 7" id="KW-0479">Metal-binding</keyword>
<dbReference type="Pfam" id="PF00067">
    <property type="entry name" value="p450"/>
    <property type="match status" value="1"/>
</dbReference>
<keyword evidence="6 7" id="KW-0503">Monooxygenase</keyword>
<dbReference type="AlphaFoldDB" id="A0A6N8JGW8"/>
<dbReference type="PANTHER" id="PTHR46696">
    <property type="entry name" value="P450, PUTATIVE (EUROFUNG)-RELATED"/>
    <property type="match status" value="1"/>
</dbReference>
<comment type="caution">
    <text evidence="8">The sequence shown here is derived from an EMBL/GenBank/DDBJ whole genome shotgun (WGS) entry which is preliminary data.</text>
</comment>
<evidence type="ECO:0000256" key="6">
    <source>
        <dbReference type="ARBA" id="ARBA00023033"/>
    </source>
</evidence>
<dbReference type="GO" id="GO:0004497">
    <property type="term" value="F:monooxygenase activity"/>
    <property type="evidence" value="ECO:0007669"/>
    <property type="project" value="UniProtKB-KW"/>
</dbReference>
<organism evidence="8 9">
    <name type="scientific">Chitinophaga oryziterrae</name>
    <dbReference type="NCBI Taxonomy" id="1031224"/>
    <lineage>
        <taxon>Bacteria</taxon>
        <taxon>Pseudomonadati</taxon>
        <taxon>Bacteroidota</taxon>
        <taxon>Chitinophagia</taxon>
        <taxon>Chitinophagales</taxon>
        <taxon>Chitinophagaceae</taxon>
        <taxon>Chitinophaga</taxon>
    </lineage>
</organism>
<protein>
    <submittedName>
        <fullName evidence="8">Cytochrome P450</fullName>
    </submittedName>
</protein>
<evidence type="ECO:0000313" key="9">
    <source>
        <dbReference type="Proteomes" id="UP000468388"/>
    </source>
</evidence>
<keyword evidence="9" id="KW-1185">Reference proteome</keyword>
<dbReference type="PROSITE" id="PS00086">
    <property type="entry name" value="CYTOCHROME_P450"/>
    <property type="match status" value="1"/>
</dbReference>
<keyword evidence="2 7" id="KW-0349">Heme</keyword>
<accession>A0A6N8JGW8</accession>
<evidence type="ECO:0000256" key="2">
    <source>
        <dbReference type="ARBA" id="ARBA00022617"/>
    </source>
</evidence>
<sequence>MIPSTLLSPSTWYQKLQMDNPVHYDPDFRFYFGAKGAWQIFRYRDAQRVLSDYEVFSNEYMPKSADNLLGSNLNQTDPPRHKQLRALVTKAFAPSMVARLEAWIYRLCYELIDPWLDAGEMNFVKDFSIPLPGKVTAHLLGVPNQDHDQVNAWINAIASDPAEIEMDAFFQAQQEMGRLFMTLLEERRQTPQDDLITHLLQAEIDGERLSTEDTLAFCIALLIAGNETTNGFLANAMYTFAGMPDVQSHLNSNINDIPDALNEVLRFQPPVKTMCRIVRKDVELGGQHIKKGDMVNVWLSAANRDPEIFRDPEMFNMKRDSGRALSFGHGAHYCIGAMLARTEARIAFEVIFGHMENIRFSAGMPPVPNVSTIVAGFQDMYITFDKKRA</sequence>
<proteinExistence type="inferred from homology"/>
<evidence type="ECO:0000256" key="3">
    <source>
        <dbReference type="ARBA" id="ARBA00022723"/>
    </source>
</evidence>
<dbReference type="EMBL" id="WRXO01000011">
    <property type="protein sequence ID" value="MVT44493.1"/>
    <property type="molecule type" value="Genomic_DNA"/>
</dbReference>
<dbReference type="PRINTS" id="PR00359">
    <property type="entry name" value="BP450"/>
</dbReference>
<dbReference type="InterPro" id="IPR036396">
    <property type="entry name" value="Cyt_P450_sf"/>
</dbReference>
<evidence type="ECO:0000313" key="8">
    <source>
        <dbReference type="EMBL" id="MVT44493.1"/>
    </source>
</evidence>
<evidence type="ECO:0000256" key="1">
    <source>
        <dbReference type="ARBA" id="ARBA00010617"/>
    </source>
</evidence>
<dbReference type="FunFam" id="1.10.630.10:FF:000018">
    <property type="entry name" value="Cytochrome P450 monooxygenase"/>
    <property type="match status" value="1"/>
</dbReference>
<dbReference type="GO" id="GO:0016705">
    <property type="term" value="F:oxidoreductase activity, acting on paired donors, with incorporation or reduction of molecular oxygen"/>
    <property type="evidence" value="ECO:0007669"/>
    <property type="project" value="InterPro"/>
</dbReference>
<dbReference type="PANTHER" id="PTHR46696:SF1">
    <property type="entry name" value="CYTOCHROME P450 YJIB-RELATED"/>
    <property type="match status" value="1"/>
</dbReference>